<proteinExistence type="predicted"/>
<keyword evidence="3" id="KW-1185">Reference proteome</keyword>
<dbReference type="InterPro" id="IPR001584">
    <property type="entry name" value="Integrase_cat-core"/>
</dbReference>
<sequence>MGPGKPRQNTLVKWFNGRPRDFLNEEVCDGLGHVHRNLVRWRYDYNNVRARLSNGR</sequence>
<evidence type="ECO:0000313" key="2">
    <source>
        <dbReference type="EMBL" id="XFU26828.1"/>
    </source>
</evidence>
<accession>A0ABZ3JD25</accession>
<dbReference type="Pfam" id="PF13683">
    <property type="entry name" value="rve_3"/>
    <property type="match status" value="1"/>
</dbReference>
<organism evidence="2 3">
    <name type="scientific">Yoonia rhodophyticola</name>
    <dbReference type="NCBI Taxonomy" id="3137370"/>
    <lineage>
        <taxon>Bacteria</taxon>
        <taxon>Pseudomonadati</taxon>
        <taxon>Pseudomonadota</taxon>
        <taxon>Alphaproteobacteria</taxon>
        <taxon>Rhodobacterales</taxon>
        <taxon>Paracoccaceae</taxon>
        <taxon>Yoonia</taxon>
    </lineage>
</organism>
<evidence type="ECO:0000259" key="1">
    <source>
        <dbReference type="Pfam" id="PF13683"/>
    </source>
</evidence>
<gene>
    <name evidence="2" type="ORF">AABB31_23420</name>
</gene>
<feature type="domain" description="Integrase catalytic" evidence="1">
    <location>
        <begin position="3"/>
        <end position="49"/>
    </location>
</feature>
<reference evidence="2" key="1">
    <citation type="submission" date="2024-08" db="EMBL/GenBank/DDBJ databases">
        <title>Phylogenomic analyses of a clade within the roseobacter group suggest taxonomic reassignments of species of the genera Aestuariivita, Citreicella, Loktanella, Nautella, Pelagibaca, Ruegeria, Thalassobius, Thiobacimonas and Tropicibacter, and the proposal o.</title>
        <authorList>
            <person name="Jeon C.O."/>
        </authorList>
    </citation>
    <scope>NUCLEOTIDE SEQUENCE</scope>
    <source>
        <strain evidence="2">SS1-5</strain>
    </source>
</reference>
<evidence type="ECO:0000313" key="3">
    <source>
        <dbReference type="Proteomes" id="UP001470809"/>
    </source>
</evidence>
<dbReference type="Proteomes" id="UP001470809">
    <property type="component" value="Chromosome"/>
</dbReference>
<name>A0ABZ3JD25_9RHOB</name>
<dbReference type="EMBL" id="CP151767">
    <property type="protein sequence ID" value="XFU26828.1"/>
    <property type="molecule type" value="Genomic_DNA"/>
</dbReference>
<protein>
    <submittedName>
        <fullName evidence="2">Integrase core domain-containing protein</fullName>
    </submittedName>
</protein>
<dbReference type="RefSeq" id="WP_373635826.1">
    <property type="nucleotide sequence ID" value="NZ_CP151767.2"/>
</dbReference>